<comment type="cofactor">
    <cofactor evidence="1 4">
        <name>a divalent metal cation</name>
        <dbReference type="ChEBI" id="CHEBI:60240"/>
    </cofactor>
</comment>
<comment type="function">
    <text evidence="4">Nucleoside triphosphate pyrophosphatase. May have a dual role in cell division arrest and in preventing the incorporation of modified nucleotides into cellular nucleic acids.</text>
</comment>
<dbReference type="EC" id="3.6.1.9" evidence="4"/>
<organism evidence="5 6">
    <name type="scientific">Dongia soli</name>
    <dbReference type="NCBI Taxonomy" id="600628"/>
    <lineage>
        <taxon>Bacteria</taxon>
        <taxon>Pseudomonadati</taxon>
        <taxon>Pseudomonadota</taxon>
        <taxon>Alphaproteobacteria</taxon>
        <taxon>Rhodospirillales</taxon>
        <taxon>Dongiaceae</taxon>
        <taxon>Dongia</taxon>
    </lineage>
</organism>
<dbReference type="Proteomes" id="UP001279642">
    <property type="component" value="Unassembled WGS sequence"/>
</dbReference>
<feature type="active site" description="Proton acceptor" evidence="4">
    <location>
        <position position="74"/>
    </location>
</feature>
<dbReference type="Gene3D" id="3.90.950.10">
    <property type="match status" value="1"/>
</dbReference>
<dbReference type="PANTHER" id="PTHR43213:SF5">
    <property type="entry name" value="BIFUNCTIONAL DTTP_UTP PYROPHOSPHATASE_METHYLTRANSFERASE PROTEIN-RELATED"/>
    <property type="match status" value="1"/>
</dbReference>
<dbReference type="EMBL" id="JAXCLW010000001">
    <property type="protein sequence ID" value="MDY0881983.1"/>
    <property type="molecule type" value="Genomic_DNA"/>
</dbReference>
<keyword evidence="6" id="KW-1185">Reference proteome</keyword>
<accession>A0ABU5E6P8</accession>
<dbReference type="CDD" id="cd00555">
    <property type="entry name" value="Maf"/>
    <property type="match status" value="1"/>
</dbReference>
<gene>
    <name evidence="5" type="ORF">SMD27_03945</name>
</gene>
<name>A0ABU5E6P8_9PROT</name>
<comment type="caution">
    <text evidence="5">The sequence shown here is derived from an EMBL/GenBank/DDBJ whole genome shotgun (WGS) entry which is preliminary data.</text>
</comment>
<evidence type="ECO:0000256" key="1">
    <source>
        <dbReference type="ARBA" id="ARBA00001968"/>
    </source>
</evidence>
<evidence type="ECO:0000256" key="4">
    <source>
        <dbReference type="HAMAP-Rule" id="MF_00528"/>
    </source>
</evidence>
<proteinExistence type="inferred from homology"/>
<evidence type="ECO:0000313" key="5">
    <source>
        <dbReference type="EMBL" id="MDY0881983.1"/>
    </source>
</evidence>
<keyword evidence="2 4" id="KW-0378">Hydrolase</keyword>
<dbReference type="Pfam" id="PF02545">
    <property type="entry name" value="Maf"/>
    <property type="match status" value="1"/>
</dbReference>
<comment type="subcellular location">
    <subcellularLocation>
        <location evidence="4">Cytoplasm</location>
    </subcellularLocation>
</comment>
<evidence type="ECO:0000313" key="6">
    <source>
        <dbReference type="Proteomes" id="UP001279642"/>
    </source>
</evidence>
<evidence type="ECO:0000256" key="2">
    <source>
        <dbReference type="ARBA" id="ARBA00022801"/>
    </source>
</evidence>
<dbReference type="InterPro" id="IPR029001">
    <property type="entry name" value="ITPase-like_fam"/>
</dbReference>
<protein>
    <recommendedName>
        <fullName evidence="4">Nucleoside triphosphate pyrophosphatase</fullName>
        <ecNumber evidence="4">3.6.1.9</ecNumber>
    </recommendedName>
    <alternativeName>
        <fullName evidence="4">Nucleotide pyrophosphatase</fullName>
        <shortName evidence="4">Nucleotide PPase</shortName>
    </alternativeName>
</protein>
<comment type="caution">
    <text evidence="4">Lacks conserved residue(s) required for the propagation of feature annotation.</text>
</comment>
<comment type="similarity">
    <text evidence="4">Belongs to the Maf family.</text>
</comment>
<comment type="catalytic activity">
    <reaction evidence="4">
        <text>a ribonucleoside 5'-triphosphate + H2O = a ribonucleoside 5'-phosphate + diphosphate + H(+)</text>
        <dbReference type="Rhea" id="RHEA:23996"/>
        <dbReference type="ChEBI" id="CHEBI:15377"/>
        <dbReference type="ChEBI" id="CHEBI:15378"/>
        <dbReference type="ChEBI" id="CHEBI:33019"/>
        <dbReference type="ChEBI" id="CHEBI:58043"/>
        <dbReference type="ChEBI" id="CHEBI:61557"/>
        <dbReference type="EC" id="3.6.1.9"/>
    </reaction>
</comment>
<evidence type="ECO:0000256" key="3">
    <source>
        <dbReference type="ARBA" id="ARBA00023080"/>
    </source>
</evidence>
<dbReference type="RefSeq" id="WP_320507022.1">
    <property type="nucleotide sequence ID" value="NZ_JAXCLW010000001.1"/>
</dbReference>
<reference evidence="5 6" key="1">
    <citation type="journal article" date="2016" name="Antonie Van Leeuwenhoek">
        <title>Dongia soli sp. nov., isolated from soil from Dokdo, Korea.</title>
        <authorList>
            <person name="Kim D.U."/>
            <person name="Lee H."/>
            <person name="Kim H."/>
            <person name="Kim S.G."/>
            <person name="Ka J.O."/>
        </authorList>
    </citation>
    <scope>NUCLEOTIDE SEQUENCE [LARGE SCALE GENOMIC DNA]</scope>
    <source>
        <strain evidence="5 6">D78</strain>
    </source>
</reference>
<dbReference type="InterPro" id="IPR003697">
    <property type="entry name" value="Maf-like"/>
</dbReference>
<sequence>MSLVLASGSAVRARMLEQAGVAIEVSVAAIDESTIKDSLRAEGIAVERVAEALAETKARRVASRFPGRFVLGADQMLEIEGSWLDKPADIVEARRHLQQLRGRSHRLISSVVLIKDETRIWHHSADAHLRMRNFSDAFLEAYLRENSPQILTSVGAYQLEGLGAQLFDRIDGDFFTILGLPLLPVLAQLRQHSLIAT</sequence>
<dbReference type="PANTHER" id="PTHR43213">
    <property type="entry name" value="BIFUNCTIONAL DTTP/UTP PYROPHOSPHATASE/METHYLTRANSFERASE PROTEIN-RELATED"/>
    <property type="match status" value="1"/>
</dbReference>
<dbReference type="HAMAP" id="MF_00528">
    <property type="entry name" value="Maf"/>
    <property type="match status" value="1"/>
</dbReference>
<dbReference type="SUPFAM" id="SSF52972">
    <property type="entry name" value="ITPase-like"/>
    <property type="match status" value="1"/>
</dbReference>
<comment type="catalytic activity">
    <reaction evidence="4">
        <text>a 2'-deoxyribonucleoside 5'-triphosphate + H2O = a 2'-deoxyribonucleoside 5'-phosphate + diphosphate + H(+)</text>
        <dbReference type="Rhea" id="RHEA:44644"/>
        <dbReference type="ChEBI" id="CHEBI:15377"/>
        <dbReference type="ChEBI" id="CHEBI:15378"/>
        <dbReference type="ChEBI" id="CHEBI:33019"/>
        <dbReference type="ChEBI" id="CHEBI:61560"/>
        <dbReference type="ChEBI" id="CHEBI:65317"/>
        <dbReference type="EC" id="3.6.1.9"/>
    </reaction>
</comment>
<dbReference type="NCBIfam" id="TIGR00172">
    <property type="entry name" value="maf"/>
    <property type="match status" value="1"/>
</dbReference>
<keyword evidence="4" id="KW-0963">Cytoplasm</keyword>
<keyword evidence="3 4" id="KW-0546">Nucleotide metabolism</keyword>
<dbReference type="PIRSF" id="PIRSF006305">
    <property type="entry name" value="Maf"/>
    <property type="match status" value="1"/>
</dbReference>